<evidence type="ECO:0000259" key="7">
    <source>
        <dbReference type="PROSITE" id="PS50181"/>
    </source>
</evidence>
<sequence length="444" mass="52154">MGQRFSDYFHSFFNPKNVDDFVPSEIRYDLNNKKSDALVILFIGTGESGKSTLIKNIRHLTNPTMCNYELINIRSTILYGMGKCIFSLMHHVGLDFVSTDCTLEDILRFKNRFMHDEVLQEAYRQRHLFHFPIENFMSLLDKIESVWKLNIGVLEDLERYMKTCGVIENEFKLPQTSLICIDTEGQRCGRKKWVHAYHKCDCIFYVISLSEFNQCCYEDDCTCRMEDSLGCFQKTLNDPLFPCDKPLYLIFNKVDVLDSKISNGFDLTCKFPEQTQLKGFKRHERYNCNTSLHPVATSLYDVSRLDHDTLSQIFSFLTPSELFNCMQVSKEFFRLARSDFIWFQQCRFQHPFISHNMAMQNIEMHCSNFEEKLLEESSVFYTYYKRKGFVLENSIAFMAELFKQHIPSFVNYRGCVVTNALDYRQTSETLVNLAQAFDVNIKLD</sequence>
<dbReference type="SUPFAM" id="SSF81383">
    <property type="entry name" value="F-box domain"/>
    <property type="match status" value="1"/>
</dbReference>
<dbReference type="AlphaFoldDB" id="A0AA88GWT5"/>
<feature type="binding site" evidence="5">
    <location>
        <begin position="182"/>
        <end position="186"/>
    </location>
    <ligand>
        <name>GTP</name>
        <dbReference type="ChEBI" id="CHEBI:37565"/>
    </ligand>
</feature>
<keyword evidence="2 5" id="KW-0547">Nucleotide-binding</keyword>
<dbReference type="Gene3D" id="1.10.400.10">
    <property type="entry name" value="GI Alpha 1, domain 2-like"/>
    <property type="match status" value="1"/>
</dbReference>
<dbReference type="GO" id="GO:0005525">
    <property type="term" value="F:GTP binding"/>
    <property type="evidence" value="ECO:0007669"/>
    <property type="project" value="UniProtKB-KW"/>
</dbReference>
<dbReference type="GO" id="GO:0031683">
    <property type="term" value="F:G-protein beta/gamma-subunit complex binding"/>
    <property type="evidence" value="ECO:0007669"/>
    <property type="project" value="InterPro"/>
</dbReference>
<dbReference type="Pfam" id="PF12937">
    <property type="entry name" value="F-box-like"/>
    <property type="match status" value="1"/>
</dbReference>
<dbReference type="PROSITE" id="PS51882">
    <property type="entry name" value="G_ALPHA"/>
    <property type="match status" value="1"/>
</dbReference>
<dbReference type="SUPFAM" id="SSF52540">
    <property type="entry name" value="P-loop containing nucleoside triphosphate hydrolases"/>
    <property type="match status" value="1"/>
</dbReference>
<dbReference type="Pfam" id="PF00503">
    <property type="entry name" value="G-alpha"/>
    <property type="match status" value="1"/>
</dbReference>
<comment type="caution">
    <text evidence="8">The sequence shown here is derived from an EMBL/GenBank/DDBJ whole genome shotgun (WGS) entry which is preliminary data.</text>
</comment>
<dbReference type="GO" id="GO:0007188">
    <property type="term" value="P:adenylate cyclase-modulating G protein-coupled receptor signaling pathway"/>
    <property type="evidence" value="ECO:0007669"/>
    <property type="project" value="TreeGrafter"/>
</dbReference>
<organism evidence="8 9">
    <name type="scientific">Naegleria lovaniensis</name>
    <name type="common">Amoeba</name>
    <dbReference type="NCBI Taxonomy" id="51637"/>
    <lineage>
        <taxon>Eukaryota</taxon>
        <taxon>Discoba</taxon>
        <taxon>Heterolobosea</taxon>
        <taxon>Tetramitia</taxon>
        <taxon>Eutetramitia</taxon>
        <taxon>Vahlkampfiidae</taxon>
        <taxon>Naegleria</taxon>
    </lineage>
</organism>
<dbReference type="GO" id="GO:0046872">
    <property type="term" value="F:metal ion binding"/>
    <property type="evidence" value="ECO:0007669"/>
    <property type="project" value="UniProtKB-KW"/>
</dbReference>
<dbReference type="GO" id="GO:0005737">
    <property type="term" value="C:cytoplasm"/>
    <property type="evidence" value="ECO:0007669"/>
    <property type="project" value="TreeGrafter"/>
</dbReference>
<dbReference type="InterPro" id="IPR001019">
    <property type="entry name" value="Gprotein_alpha_su"/>
</dbReference>
<dbReference type="InterPro" id="IPR036047">
    <property type="entry name" value="F-box-like_dom_sf"/>
</dbReference>
<dbReference type="InterPro" id="IPR027417">
    <property type="entry name" value="P-loop_NTPase"/>
</dbReference>
<evidence type="ECO:0000313" key="8">
    <source>
        <dbReference type="EMBL" id="KAG2388502.1"/>
    </source>
</evidence>
<evidence type="ECO:0000256" key="3">
    <source>
        <dbReference type="ARBA" id="ARBA00023134"/>
    </source>
</evidence>
<protein>
    <recommendedName>
        <fullName evidence="7">F-box domain-containing protein</fullName>
    </recommendedName>
</protein>
<evidence type="ECO:0000256" key="2">
    <source>
        <dbReference type="ARBA" id="ARBA00022741"/>
    </source>
</evidence>
<dbReference type="PRINTS" id="PR00318">
    <property type="entry name" value="GPROTEINA"/>
</dbReference>
<dbReference type="FunFam" id="3.40.50.300:FF:000692">
    <property type="entry name" value="Guanine nucleotide-binding protein subunit alpha"/>
    <property type="match status" value="1"/>
</dbReference>
<dbReference type="GeneID" id="68093128"/>
<feature type="domain" description="F-box" evidence="7">
    <location>
        <begin position="299"/>
        <end position="345"/>
    </location>
</feature>
<reference evidence="8 9" key="1">
    <citation type="journal article" date="2018" name="BMC Genomics">
        <title>The genome of Naegleria lovaniensis, the basis for a comparative approach to unravel pathogenicity factors of the human pathogenic amoeba N. fowleri.</title>
        <authorList>
            <person name="Liechti N."/>
            <person name="Schurch N."/>
            <person name="Bruggmann R."/>
            <person name="Wittwer M."/>
        </authorList>
    </citation>
    <scope>NUCLEOTIDE SEQUENCE [LARGE SCALE GENOMIC DNA]</scope>
    <source>
        <strain evidence="8 9">ATCC 30569</strain>
    </source>
</reference>
<keyword evidence="4" id="KW-0807">Transducer</keyword>
<dbReference type="GO" id="GO:0001664">
    <property type="term" value="F:G protein-coupled receptor binding"/>
    <property type="evidence" value="ECO:0007669"/>
    <property type="project" value="TreeGrafter"/>
</dbReference>
<accession>A0AA88GWT5</accession>
<proteinExistence type="predicted"/>
<feature type="binding site" evidence="5">
    <location>
        <begin position="252"/>
        <end position="255"/>
    </location>
    <ligand>
        <name>GTP</name>
        <dbReference type="ChEBI" id="CHEBI:37565"/>
    </ligand>
</feature>
<dbReference type="RefSeq" id="XP_044552494.1">
    <property type="nucleotide sequence ID" value="XM_044696544.1"/>
</dbReference>
<feature type="binding site" evidence="5">
    <location>
        <begin position="47"/>
        <end position="52"/>
    </location>
    <ligand>
        <name>GTP</name>
        <dbReference type="ChEBI" id="CHEBI:37565"/>
    </ligand>
</feature>
<dbReference type="SMART" id="SM00275">
    <property type="entry name" value="G_alpha"/>
    <property type="match status" value="1"/>
</dbReference>
<dbReference type="Proteomes" id="UP000816034">
    <property type="component" value="Unassembled WGS sequence"/>
</dbReference>
<dbReference type="InterPro" id="IPR001810">
    <property type="entry name" value="F-box_dom"/>
</dbReference>
<feature type="binding site" evidence="6">
    <location>
        <position position="163"/>
    </location>
    <ligand>
        <name>Mg(2+)</name>
        <dbReference type="ChEBI" id="CHEBI:18420"/>
    </ligand>
</feature>
<evidence type="ECO:0000313" key="9">
    <source>
        <dbReference type="Proteomes" id="UP000816034"/>
    </source>
</evidence>
<dbReference type="EMBL" id="PYSW02000010">
    <property type="protein sequence ID" value="KAG2388502.1"/>
    <property type="molecule type" value="Genomic_DNA"/>
</dbReference>
<evidence type="ECO:0000256" key="4">
    <source>
        <dbReference type="ARBA" id="ARBA00023224"/>
    </source>
</evidence>
<feature type="binding site" evidence="6">
    <location>
        <position position="51"/>
    </location>
    <ligand>
        <name>Mg(2+)</name>
        <dbReference type="ChEBI" id="CHEBI:18420"/>
    </ligand>
</feature>
<keyword evidence="1 6" id="KW-0479">Metal-binding</keyword>
<dbReference type="Gene3D" id="3.40.50.300">
    <property type="entry name" value="P-loop containing nucleotide triphosphate hydrolases"/>
    <property type="match status" value="1"/>
</dbReference>
<dbReference type="GO" id="GO:0003924">
    <property type="term" value="F:GTPase activity"/>
    <property type="evidence" value="ECO:0007669"/>
    <property type="project" value="InterPro"/>
</dbReference>
<evidence type="ECO:0000256" key="5">
    <source>
        <dbReference type="PIRSR" id="PIRSR601019-1"/>
    </source>
</evidence>
<keyword evidence="3 5" id="KW-0342">GTP-binding</keyword>
<dbReference type="GO" id="GO:0005834">
    <property type="term" value="C:heterotrimeric G-protein complex"/>
    <property type="evidence" value="ECO:0007669"/>
    <property type="project" value="TreeGrafter"/>
</dbReference>
<evidence type="ECO:0000256" key="6">
    <source>
        <dbReference type="PIRSR" id="PIRSR601019-2"/>
    </source>
</evidence>
<dbReference type="PROSITE" id="PS50181">
    <property type="entry name" value="FBOX"/>
    <property type="match status" value="1"/>
</dbReference>
<keyword evidence="9" id="KW-1185">Reference proteome</keyword>
<dbReference type="InterPro" id="IPR011025">
    <property type="entry name" value="GproteinA_insert"/>
</dbReference>
<evidence type="ECO:0000256" key="1">
    <source>
        <dbReference type="ARBA" id="ARBA00022723"/>
    </source>
</evidence>
<name>A0AA88GWT5_NAELO</name>
<dbReference type="PANTHER" id="PTHR10218">
    <property type="entry name" value="GTP-BINDING PROTEIN ALPHA SUBUNIT"/>
    <property type="match status" value="1"/>
</dbReference>
<dbReference type="Gene3D" id="1.20.1280.50">
    <property type="match status" value="1"/>
</dbReference>
<keyword evidence="6" id="KW-0460">Magnesium</keyword>
<dbReference type="SMART" id="SM00256">
    <property type="entry name" value="FBOX"/>
    <property type="match status" value="1"/>
</dbReference>
<gene>
    <name evidence="8" type="ORF">C9374_000666</name>
</gene>
<dbReference type="PANTHER" id="PTHR10218:SF302">
    <property type="entry name" value="GUANINE NUCLEOTIDE-BINDING PROTEIN ALPHA-5 SUBUNIT"/>
    <property type="match status" value="1"/>
</dbReference>